<evidence type="ECO:0000313" key="3">
    <source>
        <dbReference type="Proteomes" id="UP000704712"/>
    </source>
</evidence>
<organism evidence="2 3">
    <name type="scientific">Phytophthora infestans</name>
    <name type="common">Potato late blight agent</name>
    <name type="synonym">Botrytis infestans</name>
    <dbReference type="NCBI Taxonomy" id="4787"/>
    <lineage>
        <taxon>Eukaryota</taxon>
        <taxon>Sar</taxon>
        <taxon>Stramenopiles</taxon>
        <taxon>Oomycota</taxon>
        <taxon>Peronosporomycetes</taxon>
        <taxon>Peronosporales</taxon>
        <taxon>Peronosporaceae</taxon>
        <taxon>Phytophthora</taxon>
    </lineage>
</organism>
<proteinExistence type="predicted"/>
<keyword evidence="1" id="KW-1133">Transmembrane helix</keyword>
<keyword evidence="1" id="KW-0472">Membrane</keyword>
<keyword evidence="1" id="KW-0812">Transmembrane</keyword>
<reference evidence="2" key="1">
    <citation type="submission" date="2020-03" db="EMBL/GenBank/DDBJ databases">
        <title>Hybrid Assembly of Korean Phytophthora infestans isolates.</title>
        <authorList>
            <person name="Prokchorchik M."/>
            <person name="Lee Y."/>
            <person name="Seo J."/>
            <person name="Cho J.-H."/>
            <person name="Park Y.-E."/>
            <person name="Jang D.-C."/>
            <person name="Im J.-S."/>
            <person name="Choi J.-G."/>
            <person name="Park H.-J."/>
            <person name="Lee G.-B."/>
            <person name="Lee Y.-G."/>
            <person name="Hong S.-Y."/>
            <person name="Cho K."/>
            <person name="Sohn K.H."/>
        </authorList>
    </citation>
    <scope>NUCLEOTIDE SEQUENCE</scope>
    <source>
        <strain evidence="2">KR_2_A2</strain>
    </source>
</reference>
<evidence type="ECO:0000313" key="2">
    <source>
        <dbReference type="EMBL" id="KAF4147712.1"/>
    </source>
</evidence>
<evidence type="ECO:0000256" key="1">
    <source>
        <dbReference type="SAM" id="Phobius"/>
    </source>
</evidence>
<feature type="transmembrane region" description="Helical" evidence="1">
    <location>
        <begin position="51"/>
        <end position="71"/>
    </location>
</feature>
<dbReference type="AlphaFoldDB" id="A0A8S9V8K0"/>
<sequence length="122" mass="13689">MRKMMRSRTKHRVERVLLRDARECIKPGTLTESRTTSPTKTQLSIQATIDIPYVIVSSFSVTALSFTLIGFLDASDVNWGVATIALYWVVIAPFLLQQVHRPVPGLRIAWGRDGFTGRNSSL</sequence>
<dbReference type="Proteomes" id="UP000704712">
    <property type="component" value="Unassembled WGS sequence"/>
</dbReference>
<accession>A0A8S9V8K0</accession>
<protein>
    <submittedName>
        <fullName evidence="2">Uncharacterized protein</fullName>
    </submittedName>
</protein>
<gene>
    <name evidence="2" type="ORF">GN958_ATG03067</name>
</gene>
<name>A0A8S9V8K0_PHYIN</name>
<dbReference type="EMBL" id="JAACNO010000412">
    <property type="protein sequence ID" value="KAF4147712.1"/>
    <property type="molecule type" value="Genomic_DNA"/>
</dbReference>
<feature type="transmembrane region" description="Helical" evidence="1">
    <location>
        <begin position="77"/>
        <end position="96"/>
    </location>
</feature>
<comment type="caution">
    <text evidence="2">The sequence shown here is derived from an EMBL/GenBank/DDBJ whole genome shotgun (WGS) entry which is preliminary data.</text>
</comment>